<evidence type="ECO:0000313" key="3">
    <source>
        <dbReference type="Proteomes" id="UP000765509"/>
    </source>
</evidence>
<evidence type="ECO:0000256" key="1">
    <source>
        <dbReference type="SAM" id="MobiDB-lite"/>
    </source>
</evidence>
<comment type="caution">
    <text evidence="2">The sequence shown here is derived from an EMBL/GenBank/DDBJ whole genome shotgun (WGS) entry which is preliminary data.</text>
</comment>
<proteinExistence type="predicted"/>
<protein>
    <submittedName>
        <fullName evidence="2">Uncharacterized protein</fullName>
    </submittedName>
</protein>
<keyword evidence="3" id="KW-1185">Reference proteome</keyword>
<accession>A0A9Q3GKR8</accession>
<sequence length="94" mass="10823">MVSKLNFNNLKAPKKIRDSYLGPFTIIKLVVKDEVDVEVAEKFSIKHPVLLFSFIKPYNQTYEGKIPRRKEGSSPGKVVEEDSPGEVKRILKYR</sequence>
<dbReference type="Proteomes" id="UP000765509">
    <property type="component" value="Unassembled WGS sequence"/>
</dbReference>
<organism evidence="2 3">
    <name type="scientific">Austropuccinia psidii MF-1</name>
    <dbReference type="NCBI Taxonomy" id="1389203"/>
    <lineage>
        <taxon>Eukaryota</taxon>
        <taxon>Fungi</taxon>
        <taxon>Dikarya</taxon>
        <taxon>Basidiomycota</taxon>
        <taxon>Pucciniomycotina</taxon>
        <taxon>Pucciniomycetes</taxon>
        <taxon>Pucciniales</taxon>
        <taxon>Sphaerophragmiaceae</taxon>
        <taxon>Austropuccinia</taxon>
    </lineage>
</organism>
<name>A0A9Q3GKR8_9BASI</name>
<gene>
    <name evidence="2" type="ORF">O181_010305</name>
</gene>
<reference evidence="2" key="1">
    <citation type="submission" date="2021-03" db="EMBL/GenBank/DDBJ databases">
        <title>Draft genome sequence of rust myrtle Austropuccinia psidii MF-1, a brazilian biotype.</title>
        <authorList>
            <person name="Quecine M.C."/>
            <person name="Pachon D.M.R."/>
            <person name="Bonatelli M.L."/>
            <person name="Correr F.H."/>
            <person name="Franceschini L.M."/>
            <person name="Leite T.F."/>
            <person name="Margarido G.R.A."/>
            <person name="Almeida C.A."/>
            <person name="Ferrarezi J.A."/>
            <person name="Labate C.A."/>
        </authorList>
    </citation>
    <scope>NUCLEOTIDE SEQUENCE</scope>
    <source>
        <strain evidence="2">MF-1</strain>
    </source>
</reference>
<evidence type="ECO:0000313" key="2">
    <source>
        <dbReference type="EMBL" id="MBW0470590.1"/>
    </source>
</evidence>
<dbReference type="AlphaFoldDB" id="A0A9Q3GKR8"/>
<feature type="region of interest" description="Disordered" evidence="1">
    <location>
        <begin position="65"/>
        <end position="84"/>
    </location>
</feature>
<dbReference type="OrthoDB" id="4360000at2759"/>
<dbReference type="EMBL" id="AVOT02002494">
    <property type="protein sequence ID" value="MBW0470590.1"/>
    <property type="molecule type" value="Genomic_DNA"/>
</dbReference>